<protein>
    <submittedName>
        <fullName evidence="2">Uncharacterized protein</fullName>
    </submittedName>
</protein>
<name>K0T516_THAOC</name>
<sequence>MVAEVIDLTSPGGPEPPSPDDSEVQFVGLVVEPPSPDSVQIVQPPGGRALLPLHPRLSLSDELVRLAEELMNSEGLRGSDLEHVFHCRISGQNYSGLFNNSGIVANFTLFQGWHDPRHNSLYNGNRFTARPNDIKAVILFRKDPGFNPFARNYVHNVQRYGGHIAYGSNNKDQIHAAIMAGKRVFAVYTSTAPASTQTLPPGVTNYPGVAFVFS</sequence>
<gene>
    <name evidence="2" type="ORF">THAOC_04495</name>
</gene>
<organism evidence="2 3">
    <name type="scientific">Thalassiosira oceanica</name>
    <name type="common">Marine diatom</name>
    <dbReference type="NCBI Taxonomy" id="159749"/>
    <lineage>
        <taxon>Eukaryota</taxon>
        <taxon>Sar</taxon>
        <taxon>Stramenopiles</taxon>
        <taxon>Ochrophyta</taxon>
        <taxon>Bacillariophyta</taxon>
        <taxon>Coscinodiscophyceae</taxon>
        <taxon>Thalassiosirophycidae</taxon>
        <taxon>Thalassiosirales</taxon>
        <taxon>Thalassiosiraceae</taxon>
        <taxon>Thalassiosira</taxon>
    </lineage>
</organism>
<dbReference type="EMBL" id="AGNL01004149">
    <property type="protein sequence ID" value="EJK73863.1"/>
    <property type="molecule type" value="Genomic_DNA"/>
</dbReference>
<accession>K0T516</accession>
<dbReference type="AlphaFoldDB" id="K0T516"/>
<keyword evidence="3" id="KW-1185">Reference proteome</keyword>
<evidence type="ECO:0000256" key="1">
    <source>
        <dbReference type="SAM" id="MobiDB-lite"/>
    </source>
</evidence>
<comment type="caution">
    <text evidence="2">The sequence shown here is derived from an EMBL/GenBank/DDBJ whole genome shotgun (WGS) entry which is preliminary data.</text>
</comment>
<feature type="region of interest" description="Disordered" evidence="1">
    <location>
        <begin position="1"/>
        <end position="21"/>
    </location>
</feature>
<evidence type="ECO:0000313" key="3">
    <source>
        <dbReference type="Proteomes" id="UP000266841"/>
    </source>
</evidence>
<evidence type="ECO:0000313" key="2">
    <source>
        <dbReference type="EMBL" id="EJK73863.1"/>
    </source>
</evidence>
<reference evidence="2 3" key="1">
    <citation type="journal article" date="2012" name="Genome Biol.">
        <title>Genome and low-iron response of an oceanic diatom adapted to chronic iron limitation.</title>
        <authorList>
            <person name="Lommer M."/>
            <person name="Specht M."/>
            <person name="Roy A.S."/>
            <person name="Kraemer L."/>
            <person name="Andreson R."/>
            <person name="Gutowska M.A."/>
            <person name="Wolf J."/>
            <person name="Bergner S.V."/>
            <person name="Schilhabel M.B."/>
            <person name="Klostermeier U.C."/>
            <person name="Beiko R.G."/>
            <person name="Rosenstiel P."/>
            <person name="Hippler M."/>
            <person name="Laroche J."/>
        </authorList>
    </citation>
    <scope>NUCLEOTIDE SEQUENCE [LARGE SCALE GENOMIC DNA]</scope>
    <source>
        <strain evidence="2 3">CCMP1005</strain>
    </source>
</reference>
<dbReference type="Proteomes" id="UP000266841">
    <property type="component" value="Unassembled WGS sequence"/>
</dbReference>
<proteinExistence type="predicted"/>